<proteinExistence type="predicted"/>
<keyword evidence="5" id="KW-1185">Reference proteome</keyword>
<evidence type="ECO:0000313" key="2">
    <source>
        <dbReference type="EMBL" id="MDX5991752.1"/>
    </source>
</evidence>
<gene>
    <name evidence="3" type="ORF">SAMN05216575_101712</name>
    <name evidence="2" type="ORF">SIM71_06765</name>
</gene>
<evidence type="ECO:0000313" key="5">
    <source>
        <dbReference type="Proteomes" id="UP001278050"/>
    </source>
</evidence>
<dbReference type="Proteomes" id="UP001278050">
    <property type="component" value="Unassembled WGS sequence"/>
</dbReference>
<organism evidence="3 4">
    <name type="scientific">Ectopseudomonas alcaliphila</name>
    <dbReference type="NCBI Taxonomy" id="101564"/>
    <lineage>
        <taxon>Bacteria</taxon>
        <taxon>Pseudomonadati</taxon>
        <taxon>Pseudomonadota</taxon>
        <taxon>Gammaproteobacteria</taxon>
        <taxon>Pseudomonadales</taxon>
        <taxon>Pseudomonadaceae</taxon>
        <taxon>Ectopseudomonas</taxon>
    </lineage>
</organism>
<name>A0A1G6VCR5_9GAMM</name>
<evidence type="ECO:0000313" key="3">
    <source>
        <dbReference type="EMBL" id="SDD50797.1"/>
    </source>
</evidence>
<evidence type="ECO:0000256" key="1">
    <source>
        <dbReference type="SAM" id="Phobius"/>
    </source>
</evidence>
<dbReference type="AlphaFoldDB" id="A0A1G6VCR5"/>
<dbReference type="EMBL" id="FNAE01000001">
    <property type="protein sequence ID" value="SDD50797.1"/>
    <property type="molecule type" value="Genomic_DNA"/>
</dbReference>
<dbReference type="OrthoDB" id="2973557at2"/>
<reference evidence="3 4" key="1">
    <citation type="submission" date="2016-10" db="EMBL/GenBank/DDBJ databases">
        <authorList>
            <person name="de Groot N.N."/>
        </authorList>
    </citation>
    <scope>NUCLEOTIDE SEQUENCE [LARGE SCALE GENOMIC DNA]</scope>
    <source>
        <strain evidence="3 4">JCM 10630</strain>
    </source>
</reference>
<keyword evidence="1" id="KW-0472">Membrane</keyword>
<protein>
    <recommendedName>
        <fullName evidence="6">DUF3311 domain-containing protein</fullName>
    </recommendedName>
</protein>
<feature type="transmembrane region" description="Helical" evidence="1">
    <location>
        <begin position="43"/>
        <end position="65"/>
    </location>
</feature>
<sequence>MKRRFTPLKLALYAGILLGFVMLESPLVMLANMADPFVLGMPFLFFWNLLWWSVITLLFLVGYWCNWGSRSGSPRAGEA</sequence>
<dbReference type="EMBL" id="JAWXXP010000001">
    <property type="protein sequence ID" value="MDX5991752.1"/>
    <property type="molecule type" value="Genomic_DNA"/>
</dbReference>
<keyword evidence="1" id="KW-0812">Transmembrane</keyword>
<evidence type="ECO:0000313" key="4">
    <source>
        <dbReference type="Proteomes" id="UP000182413"/>
    </source>
</evidence>
<keyword evidence="1" id="KW-1133">Transmembrane helix</keyword>
<dbReference type="Proteomes" id="UP000182413">
    <property type="component" value="Unassembled WGS sequence"/>
</dbReference>
<feature type="transmembrane region" description="Helical" evidence="1">
    <location>
        <begin position="12"/>
        <end position="31"/>
    </location>
</feature>
<dbReference type="RefSeq" id="WP_074675482.1">
    <property type="nucleotide sequence ID" value="NZ_CBCSET010000001.1"/>
</dbReference>
<reference evidence="2 5" key="2">
    <citation type="submission" date="2023-11" db="EMBL/GenBank/DDBJ databases">
        <title>MicrobeMod: A computational toolkit for identifying prokaryotic methylation and restriction-modification with nanopore sequencing.</title>
        <authorList>
            <person name="Crits-Christoph A."/>
            <person name="Kang S.C."/>
            <person name="Lee H."/>
            <person name="Ostrov N."/>
        </authorList>
    </citation>
    <scope>NUCLEOTIDE SEQUENCE [LARGE SCALE GENOMIC DNA]</scope>
    <source>
        <strain evidence="2 5">ATCC BAA-571</strain>
    </source>
</reference>
<accession>A0A1G6VCR5</accession>
<evidence type="ECO:0008006" key="6">
    <source>
        <dbReference type="Google" id="ProtNLM"/>
    </source>
</evidence>